<evidence type="ECO:0000313" key="2">
    <source>
        <dbReference type="EMBL" id="MBP1990244.1"/>
    </source>
</evidence>
<feature type="region of interest" description="Disordered" evidence="1">
    <location>
        <begin position="170"/>
        <end position="189"/>
    </location>
</feature>
<evidence type="ECO:0000256" key="1">
    <source>
        <dbReference type="SAM" id="MobiDB-lite"/>
    </source>
</evidence>
<dbReference type="EMBL" id="JAGGLB010000004">
    <property type="protein sequence ID" value="MBP1990244.1"/>
    <property type="molecule type" value="Genomic_DNA"/>
</dbReference>
<proteinExistence type="predicted"/>
<organism evidence="2 3">
    <name type="scientific">Paenibacillus eucommiae</name>
    <dbReference type="NCBI Taxonomy" id="1355755"/>
    <lineage>
        <taxon>Bacteria</taxon>
        <taxon>Bacillati</taxon>
        <taxon>Bacillota</taxon>
        <taxon>Bacilli</taxon>
        <taxon>Bacillales</taxon>
        <taxon>Paenibacillaceae</taxon>
        <taxon>Paenibacillus</taxon>
    </lineage>
</organism>
<reference evidence="2 3" key="1">
    <citation type="submission" date="2021-03" db="EMBL/GenBank/DDBJ databases">
        <title>Genomic Encyclopedia of Type Strains, Phase IV (KMG-IV): sequencing the most valuable type-strain genomes for metagenomic binning, comparative biology and taxonomic classification.</title>
        <authorList>
            <person name="Goeker M."/>
        </authorList>
    </citation>
    <scope>NUCLEOTIDE SEQUENCE [LARGE SCALE GENOMIC DNA]</scope>
    <source>
        <strain evidence="2 3">DSM 26048</strain>
    </source>
</reference>
<gene>
    <name evidence="2" type="ORF">J2Z66_001842</name>
</gene>
<accession>A0ABS4IRP4</accession>
<evidence type="ECO:0000313" key="3">
    <source>
        <dbReference type="Proteomes" id="UP001519287"/>
    </source>
</evidence>
<comment type="caution">
    <text evidence="2">The sequence shown here is derived from an EMBL/GenBank/DDBJ whole genome shotgun (WGS) entry which is preliminary data.</text>
</comment>
<name>A0ABS4IRP4_9BACL</name>
<protein>
    <submittedName>
        <fullName evidence="2">Uncharacterized protein</fullName>
    </submittedName>
</protein>
<dbReference type="Proteomes" id="UP001519287">
    <property type="component" value="Unassembled WGS sequence"/>
</dbReference>
<keyword evidence="3" id="KW-1185">Reference proteome</keyword>
<dbReference type="RefSeq" id="WP_209971029.1">
    <property type="nucleotide sequence ID" value="NZ_JAGGLB010000004.1"/>
</dbReference>
<sequence length="189" mass="20566">MICYLLNYARNVSALFFDKLKLHLKLNTERMELLMRNVTLICTCLLFGALLWLASHGAASAEPGKTLLDEDFNAMTPGLAPTGWNLDNLTGGAAVVEAFPVGSDRSFKLTDTSATNPVIVSKSINGGTGLITVEFDIYPAQTGAYLVCSTPLAIDRFAFTSTTRQMRFKCSTDHPSRSSNRIPPIRGTI</sequence>